<evidence type="ECO:0000313" key="2">
    <source>
        <dbReference type="Proteomes" id="UP000231279"/>
    </source>
</evidence>
<dbReference type="STRING" id="429701.A0A2G9HJN1"/>
<comment type="caution">
    <text evidence="1">The sequence shown here is derived from an EMBL/GenBank/DDBJ whole genome shotgun (WGS) entry which is preliminary data.</text>
</comment>
<evidence type="ECO:0000313" key="1">
    <source>
        <dbReference type="EMBL" id="PIN17715.1"/>
    </source>
</evidence>
<name>A0A2G9HJN1_9LAMI</name>
<dbReference type="OrthoDB" id="913460at2759"/>
<keyword evidence="2" id="KW-1185">Reference proteome</keyword>
<dbReference type="InterPro" id="IPR025886">
    <property type="entry name" value="PP2-like"/>
</dbReference>
<reference evidence="2" key="1">
    <citation type="journal article" date="2018" name="Gigascience">
        <title>Genome assembly of the Pink Ipe (Handroanthus impetiginosus, Bignoniaceae), a highly valued, ecologically keystone Neotropical timber forest tree.</title>
        <authorList>
            <person name="Silva-Junior O.B."/>
            <person name="Grattapaglia D."/>
            <person name="Novaes E."/>
            <person name="Collevatti R.G."/>
        </authorList>
    </citation>
    <scope>NUCLEOTIDE SEQUENCE [LARGE SCALE GENOMIC DNA]</scope>
    <source>
        <strain evidence="2">cv. UFG-1</strain>
    </source>
</reference>
<dbReference type="Pfam" id="PF14299">
    <property type="entry name" value="PP2"/>
    <property type="match status" value="1"/>
</dbReference>
<dbReference type="Proteomes" id="UP000231279">
    <property type="component" value="Unassembled WGS sequence"/>
</dbReference>
<dbReference type="EMBL" id="NKXS01001616">
    <property type="protein sequence ID" value="PIN17715.1"/>
    <property type="molecule type" value="Genomic_DNA"/>
</dbReference>
<sequence length="188" mass="21960">MSKNYNWERLVSAVLRREQDKELALNVSIDTSRIESPLSPASNFSYISTSSRFDHDINRDRSLVHRQRSKVPMDYSDLKLYHLDWKAILPPDKHEEIVLRSASLSIFVDQRTEKNCFILGAMNLLLSDKTFIVKGLCRWESKSHPRCRFQEVVELLDSSSWFYIRARIHAEMLSPETSYAVYLVFGLT</sequence>
<accession>A0A2G9HJN1</accession>
<proteinExistence type="predicted"/>
<protein>
    <submittedName>
        <fullName evidence="1">Uncharacterized protein</fullName>
    </submittedName>
</protein>
<dbReference type="PANTHER" id="PTHR32278">
    <property type="entry name" value="F-BOX DOMAIN-CONTAINING PROTEIN"/>
    <property type="match status" value="1"/>
</dbReference>
<organism evidence="1 2">
    <name type="scientific">Handroanthus impetiginosus</name>
    <dbReference type="NCBI Taxonomy" id="429701"/>
    <lineage>
        <taxon>Eukaryota</taxon>
        <taxon>Viridiplantae</taxon>
        <taxon>Streptophyta</taxon>
        <taxon>Embryophyta</taxon>
        <taxon>Tracheophyta</taxon>
        <taxon>Spermatophyta</taxon>
        <taxon>Magnoliopsida</taxon>
        <taxon>eudicotyledons</taxon>
        <taxon>Gunneridae</taxon>
        <taxon>Pentapetalae</taxon>
        <taxon>asterids</taxon>
        <taxon>lamiids</taxon>
        <taxon>Lamiales</taxon>
        <taxon>Bignoniaceae</taxon>
        <taxon>Crescentiina</taxon>
        <taxon>Tabebuia alliance</taxon>
        <taxon>Handroanthus</taxon>
    </lineage>
</organism>
<gene>
    <name evidence="1" type="ORF">CDL12_09625</name>
</gene>
<dbReference type="PANTHER" id="PTHR32278:SF116">
    <property type="entry name" value="F-BOX PROTEIN PP2-B10-LIKE"/>
    <property type="match status" value="1"/>
</dbReference>
<dbReference type="AlphaFoldDB" id="A0A2G9HJN1"/>